<dbReference type="EMBL" id="CAJPIN010020451">
    <property type="protein sequence ID" value="CAG2062459.1"/>
    <property type="molecule type" value="Genomic_DNA"/>
</dbReference>
<reference evidence="1" key="1">
    <citation type="submission" date="2021-03" db="EMBL/GenBank/DDBJ databases">
        <authorList>
            <person name="Tran Van P."/>
        </authorList>
    </citation>
    <scope>NUCLEOTIDE SEQUENCE</scope>
</reference>
<accession>A0ABN7P8Z4</accession>
<proteinExistence type="predicted"/>
<keyword evidence="2" id="KW-1185">Reference proteome</keyword>
<dbReference type="Proteomes" id="UP001153148">
    <property type="component" value="Unassembled WGS sequence"/>
</dbReference>
<sequence length="168" mass="18834">IQKRRDGQKCFFKQESFKTIMLKWMHSIQVKIIHSLLQTLREDCTSTLVTEYRSWAGPALTGLIREATPSVTCLSSPVVFEATKDGILHAHFVLSTVMPLGNNPQLERQGIGGELTITKNMEGEIPPAVQSSWIVTYDTTAGISDIREEMINNEEWIAEATEGNLNKK</sequence>
<organism evidence="1 2">
    <name type="scientific">Timema podura</name>
    <name type="common">Walking stick</name>
    <dbReference type="NCBI Taxonomy" id="61482"/>
    <lineage>
        <taxon>Eukaryota</taxon>
        <taxon>Metazoa</taxon>
        <taxon>Ecdysozoa</taxon>
        <taxon>Arthropoda</taxon>
        <taxon>Hexapoda</taxon>
        <taxon>Insecta</taxon>
        <taxon>Pterygota</taxon>
        <taxon>Neoptera</taxon>
        <taxon>Polyneoptera</taxon>
        <taxon>Phasmatodea</taxon>
        <taxon>Timematodea</taxon>
        <taxon>Timematoidea</taxon>
        <taxon>Timematidae</taxon>
        <taxon>Timema</taxon>
    </lineage>
</organism>
<feature type="non-terminal residue" evidence="1">
    <location>
        <position position="168"/>
    </location>
</feature>
<evidence type="ECO:0000313" key="1">
    <source>
        <dbReference type="EMBL" id="CAG2062459.1"/>
    </source>
</evidence>
<comment type="caution">
    <text evidence="1">The sequence shown here is derived from an EMBL/GenBank/DDBJ whole genome shotgun (WGS) entry which is preliminary data.</text>
</comment>
<gene>
    <name evidence="1" type="ORF">TPAB3V08_LOCUS9410</name>
</gene>
<protein>
    <submittedName>
        <fullName evidence="1">Uncharacterized protein</fullName>
    </submittedName>
</protein>
<evidence type="ECO:0000313" key="2">
    <source>
        <dbReference type="Proteomes" id="UP001153148"/>
    </source>
</evidence>
<feature type="non-terminal residue" evidence="1">
    <location>
        <position position="1"/>
    </location>
</feature>
<name>A0ABN7P8Z4_TIMPD</name>